<sequence>MRAPTTCSHKGNLQASPTSPTPTQQPPSPPQRAQIVASGYSGGDEPGSHDADQVAAFSNPPPNHILLTTKFDTRDALMDALNKYCASAYFSIIIERSSNYIKNFGASRLDLACARGKIRKQTAHSRQVMKGYNLFLFTILLLTFKNIPFVVKWAKSPDSTDIEDENGLKKPEGLFWTT</sequence>
<dbReference type="Proteomes" id="UP001174936">
    <property type="component" value="Unassembled WGS sequence"/>
</dbReference>
<evidence type="ECO:0000313" key="3">
    <source>
        <dbReference type="EMBL" id="KAK0644221.1"/>
    </source>
</evidence>
<accession>A0AA39Y1D8</accession>
<name>A0AA39Y1D8_9PEZI</name>
<feature type="compositionally biased region" description="Polar residues" evidence="1">
    <location>
        <begin position="1"/>
        <end position="15"/>
    </location>
</feature>
<organism evidence="3 4">
    <name type="scientific">Cercophora newfieldiana</name>
    <dbReference type="NCBI Taxonomy" id="92897"/>
    <lineage>
        <taxon>Eukaryota</taxon>
        <taxon>Fungi</taxon>
        <taxon>Dikarya</taxon>
        <taxon>Ascomycota</taxon>
        <taxon>Pezizomycotina</taxon>
        <taxon>Sordariomycetes</taxon>
        <taxon>Sordariomycetidae</taxon>
        <taxon>Sordariales</taxon>
        <taxon>Lasiosphaeriaceae</taxon>
        <taxon>Cercophora</taxon>
    </lineage>
</organism>
<feature type="transmembrane region" description="Helical" evidence="2">
    <location>
        <begin position="132"/>
        <end position="151"/>
    </location>
</feature>
<evidence type="ECO:0000256" key="2">
    <source>
        <dbReference type="SAM" id="Phobius"/>
    </source>
</evidence>
<evidence type="ECO:0000256" key="1">
    <source>
        <dbReference type="SAM" id="MobiDB-lite"/>
    </source>
</evidence>
<feature type="compositionally biased region" description="Pro residues" evidence="1">
    <location>
        <begin position="19"/>
        <end position="30"/>
    </location>
</feature>
<feature type="region of interest" description="Disordered" evidence="1">
    <location>
        <begin position="1"/>
        <end position="52"/>
    </location>
</feature>
<keyword evidence="2" id="KW-1133">Transmembrane helix</keyword>
<dbReference type="AlphaFoldDB" id="A0AA39Y1D8"/>
<keyword evidence="2" id="KW-0812">Transmembrane</keyword>
<proteinExistence type="predicted"/>
<comment type="caution">
    <text evidence="3">The sequence shown here is derived from an EMBL/GenBank/DDBJ whole genome shotgun (WGS) entry which is preliminary data.</text>
</comment>
<evidence type="ECO:0000313" key="4">
    <source>
        <dbReference type="Proteomes" id="UP001174936"/>
    </source>
</evidence>
<gene>
    <name evidence="3" type="ORF">B0T16DRAFT_460297</name>
</gene>
<keyword evidence="4" id="KW-1185">Reference proteome</keyword>
<protein>
    <submittedName>
        <fullName evidence="3">Uncharacterized protein</fullName>
    </submittedName>
</protein>
<reference evidence="3" key="1">
    <citation type="submission" date="2023-06" db="EMBL/GenBank/DDBJ databases">
        <title>Genome-scale phylogeny and comparative genomics of the fungal order Sordariales.</title>
        <authorList>
            <consortium name="Lawrence Berkeley National Laboratory"/>
            <person name="Hensen N."/>
            <person name="Bonometti L."/>
            <person name="Westerberg I."/>
            <person name="Brannstrom I.O."/>
            <person name="Guillou S."/>
            <person name="Cros-Aarteil S."/>
            <person name="Calhoun S."/>
            <person name="Haridas S."/>
            <person name="Kuo A."/>
            <person name="Mondo S."/>
            <person name="Pangilinan J."/>
            <person name="Riley R."/>
            <person name="Labutti K."/>
            <person name="Andreopoulos B."/>
            <person name="Lipzen A."/>
            <person name="Chen C."/>
            <person name="Yanf M."/>
            <person name="Daum C."/>
            <person name="Ng V."/>
            <person name="Clum A."/>
            <person name="Steindorff A."/>
            <person name="Ohm R."/>
            <person name="Martin F."/>
            <person name="Silar P."/>
            <person name="Natvig D."/>
            <person name="Lalanne C."/>
            <person name="Gautier V."/>
            <person name="Ament-Velasquez S.L."/>
            <person name="Kruys A."/>
            <person name="Hutchinson M.I."/>
            <person name="Powell A.J."/>
            <person name="Barry K."/>
            <person name="Miller A.N."/>
            <person name="Grigoriev I.V."/>
            <person name="Debuchy R."/>
            <person name="Gladieux P."/>
            <person name="Thoren M.H."/>
            <person name="Johannesson H."/>
        </authorList>
    </citation>
    <scope>NUCLEOTIDE SEQUENCE</scope>
    <source>
        <strain evidence="3">SMH2532-1</strain>
    </source>
</reference>
<keyword evidence="2" id="KW-0472">Membrane</keyword>
<dbReference type="EMBL" id="JAULSV010000005">
    <property type="protein sequence ID" value="KAK0644221.1"/>
    <property type="molecule type" value="Genomic_DNA"/>
</dbReference>